<organism evidence="5 6">
    <name type="scientific">Blastococcus mobilis</name>
    <dbReference type="NCBI Taxonomy" id="1938746"/>
    <lineage>
        <taxon>Bacteria</taxon>
        <taxon>Bacillati</taxon>
        <taxon>Actinomycetota</taxon>
        <taxon>Actinomycetes</taxon>
        <taxon>Geodermatophilales</taxon>
        <taxon>Geodermatophilaceae</taxon>
        <taxon>Blastococcus</taxon>
    </lineage>
</organism>
<feature type="compositionally biased region" description="Low complexity" evidence="3">
    <location>
        <begin position="42"/>
        <end position="57"/>
    </location>
</feature>
<evidence type="ECO:0000256" key="2">
    <source>
        <dbReference type="ARBA" id="ARBA00023136"/>
    </source>
</evidence>
<feature type="region of interest" description="Disordered" evidence="3">
    <location>
        <begin position="1"/>
        <end position="65"/>
    </location>
</feature>
<dbReference type="PANTHER" id="PTHR37042:SF4">
    <property type="entry name" value="OUTER MEMBRANE PROTEIN RV1973"/>
    <property type="match status" value="1"/>
</dbReference>
<gene>
    <name evidence="5" type="ORF">SAMN06272737_109132</name>
</gene>
<dbReference type="OrthoDB" id="5196392at2"/>
<name>A0A238WSS6_9ACTN</name>
<keyword evidence="6" id="KW-1185">Reference proteome</keyword>
<dbReference type="RefSeq" id="WP_089336451.1">
    <property type="nucleotide sequence ID" value="NZ_FZNO01000009.1"/>
</dbReference>
<keyword evidence="4" id="KW-0812">Transmembrane</keyword>
<accession>A0A238WSS6</accession>
<comment type="subcellular location">
    <subcellularLocation>
        <location evidence="1">Membrane</location>
    </subcellularLocation>
</comment>
<evidence type="ECO:0000313" key="6">
    <source>
        <dbReference type="Proteomes" id="UP000198403"/>
    </source>
</evidence>
<reference evidence="5 6" key="1">
    <citation type="submission" date="2017-06" db="EMBL/GenBank/DDBJ databases">
        <authorList>
            <person name="Kim H.J."/>
            <person name="Triplett B.A."/>
        </authorList>
    </citation>
    <scope>NUCLEOTIDE SEQUENCE [LARGE SCALE GENOMIC DNA]</scope>
    <source>
        <strain evidence="5 6">DSM 44272</strain>
    </source>
</reference>
<sequence length="231" mass="24428">MTSEARARARDEEDVVPSVDPGDDPTGATDVQAPDARTAHVGAPAAGSRAGASADGGTDSGHRGEGRITVRLVPTLSVVLVLLLGAVAYLWFTRPPESAISTRDYAEALQAARSGVVDLTSFDHLTLDDDIEQARRVTTGDLREESVAQLDQRRQELTDLQAVVSTEVVGAGITRADAEDATALLVIQSTQESAADPQAQIVRYRIEVTLEKSDGRWLLSGIKGTEAPGND</sequence>
<feature type="transmembrane region" description="Helical" evidence="4">
    <location>
        <begin position="72"/>
        <end position="92"/>
    </location>
</feature>
<evidence type="ECO:0000256" key="3">
    <source>
        <dbReference type="SAM" id="MobiDB-lite"/>
    </source>
</evidence>
<evidence type="ECO:0000256" key="1">
    <source>
        <dbReference type="ARBA" id="ARBA00004370"/>
    </source>
</evidence>
<dbReference type="EMBL" id="FZNO01000009">
    <property type="protein sequence ID" value="SNR49393.1"/>
    <property type="molecule type" value="Genomic_DNA"/>
</dbReference>
<protein>
    <submittedName>
        <fullName evidence="5">Mce-associated membrane protein</fullName>
    </submittedName>
</protein>
<feature type="compositionally biased region" description="Basic and acidic residues" evidence="3">
    <location>
        <begin position="1"/>
        <end position="11"/>
    </location>
</feature>
<dbReference type="AlphaFoldDB" id="A0A238WSS6"/>
<keyword evidence="4" id="KW-1133">Transmembrane helix</keyword>
<evidence type="ECO:0000313" key="5">
    <source>
        <dbReference type="EMBL" id="SNR49393.1"/>
    </source>
</evidence>
<evidence type="ECO:0000256" key="4">
    <source>
        <dbReference type="SAM" id="Phobius"/>
    </source>
</evidence>
<dbReference type="PANTHER" id="PTHR37042">
    <property type="entry name" value="OUTER MEMBRANE PROTEIN RV1973"/>
    <property type="match status" value="1"/>
</dbReference>
<keyword evidence="2 4" id="KW-0472">Membrane</keyword>
<dbReference type="Proteomes" id="UP000198403">
    <property type="component" value="Unassembled WGS sequence"/>
</dbReference>
<proteinExistence type="predicted"/>
<dbReference type="GO" id="GO:0016020">
    <property type="term" value="C:membrane"/>
    <property type="evidence" value="ECO:0007669"/>
    <property type="project" value="UniProtKB-SubCell"/>
</dbReference>